<sequence>MGAIIAPRWQSDIPRQPQANKNEKAALVGTLPRQAQRKRGAALSFPRYPAPWPLSASSSGGTGSRLAQRLVVGVILWGHALSAMQ</sequence>
<protein>
    <submittedName>
        <fullName evidence="2">Uncharacterized protein</fullName>
    </submittedName>
</protein>
<dbReference type="EMBL" id="JANPWB010000003">
    <property type="protein sequence ID" value="KAJ1197730.1"/>
    <property type="molecule type" value="Genomic_DNA"/>
</dbReference>
<name>A0AAV7VBW2_PLEWA</name>
<comment type="caution">
    <text evidence="2">The sequence shown here is derived from an EMBL/GenBank/DDBJ whole genome shotgun (WGS) entry which is preliminary data.</text>
</comment>
<accession>A0AAV7VBW2</accession>
<dbReference type="Proteomes" id="UP001066276">
    <property type="component" value="Chromosome 2_1"/>
</dbReference>
<reference evidence="2" key="1">
    <citation type="journal article" date="2022" name="bioRxiv">
        <title>Sequencing and chromosome-scale assembly of the giantPleurodeles waltlgenome.</title>
        <authorList>
            <person name="Brown T."/>
            <person name="Elewa A."/>
            <person name="Iarovenko S."/>
            <person name="Subramanian E."/>
            <person name="Araus A.J."/>
            <person name="Petzold A."/>
            <person name="Susuki M."/>
            <person name="Suzuki K.-i.T."/>
            <person name="Hayashi T."/>
            <person name="Toyoda A."/>
            <person name="Oliveira C."/>
            <person name="Osipova E."/>
            <person name="Leigh N.D."/>
            <person name="Simon A."/>
            <person name="Yun M.H."/>
        </authorList>
    </citation>
    <scope>NUCLEOTIDE SEQUENCE</scope>
    <source>
        <strain evidence="2">20211129_DDA</strain>
        <tissue evidence="2">Liver</tissue>
    </source>
</reference>
<feature type="region of interest" description="Disordered" evidence="1">
    <location>
        <begin position="1"/>
        <end position="42"/>
    </location>
</feature>
<dbReference type="AlphaFoldDB" id="A0AAV7VBW2"/>
<evidence type="ECO:0000313" key="2">
    <source>
        <dbReference type="EMBL" id="KAJ1197730.1"/>
    </source>
</evidence>
<evidence type="ECO:0000256" key="1">
    <source>
        <dbReference type="SAM" id="MobiDB-lite"/>
    </source>
</evidence>
<evidence type="ECO:0000313" key="3">
    <source>
        <dbReference type="Proteomes" id="UP001066276"/>
    </source>
</evidence>
<proteinExistence type="predicted"/>
<keyword evidence="3" id="KW-1185">Reference proteome</keyword>
<gene>
    <name evidence="2" type="ORF">NDU88_001584</name>
</gene>
<organism evidence="2 3">
    <name type="scientific">Pleurodeles waltl</name>
    <name type="common">Iberian ribbed newt</name>
    <dbReference type="NCBI Taxonomy" id="8319"/>
    <lineage>
        <taxon>Eukaryota</taxon>
        <taxon>Metazoa</taxon>
        <taxon>Chordata</taxon>
        <taxon>Craniata</taxon>
        <taxon>Vertebrata</taxon>
        <taxon>Euteleostomi</taxon>
        <taxon>Amphibia</taxon>
        <taxon>Batrachia</taxon>
        <taxon>Caudata</taxon>
        <taxon>Salamandroidea</taxon>
        <taxon>Salamandridae</taxon>
        <taxon>Pleurodelinae</taxon>
        <taxon>Pleurodeles</taxon>
    </lineage>
</organism>